<comment type="subcellular location">
    <subcellularLocation>
        <location evidence="1">Cell membrane</location>
        <topology evidence="1">Multi-pass membrane protein</topology>
    </subcellularLocation>
</comment>
<evidence type="ECO:0000256" key="4">
    <source>
        <dbReference type="ARBA" id="ARBA00022475"/>
    </source>
</evidence>
<dbReference type="EMBL" id="FQXE01000021">
    <property type="protein sequence ID" value="SHI32853.1"/>
    <property type="molecule type" value="Genomic_DNA"/>
</dbReference>
<dbReference type="InterPro" id="IPR047817">
    <property type="entry name" value="ABC2_TM_bact-type"/>
</dbReference>
<evidence type="ECO:0000313" key="10">
    <source>
        <dbReference type="EMBL" id="SHI32853.1"/>
    </source>
</evidence>
<keyword evidence="7 8" id="KW-0472">Membrane</keyword>
<evidence type="ECO:0000256" key="2">
    <source>
        <dbReference type="ARBA" id="ARBA00007783"/>
    </source>
</evidence>
<gene>
    <name evidence="10" type="ORF">SAMN04488135_12152</name>
</gene>
<evidence type="ECO:0000313" key="11">
    <source>
        <dbReference type="Proteomes" id="UP000184226"/>
    </source>
</evidence>
<keyword evidence="3" id="KW-0813">Transport</keyword>
<evidence type="ECO:0000256" key="7">
    <source>
        <dbReference type="ARBA" id="ARBA00023136"/>
    </source>
</evidence>
<dbReference type="PANTHER" id="PTHR30294">
    <property type="entry name" value="MEMBRANE COMPONENT OF ABC TRANSPORTER YHHJ-RELATED"/>
    <property type="match status" value="1"/>
</dbReference>
<accession>A0A1M6A9M3</accession>
<dbReference type="InterPro" id="IPR051449">
    <property type="entry name" value="ABC-2_transporter_component"/>
</dbReference>
<evidence type="ECO:0000259" key="9">
    <source>
        <dbReference type="PROSITE" id="PS51012"/>
    </source>
</evidence>
<feature type="transmembrane region" description="Helical" evidence="8">
    <location>
        <begin position="361"/>
        <end position="382"/>
    </location>
</feature>
<keyword evidence="5 8" id="KW-0812">Transmembrane</keyword>
<dbReference type="Pfam" id="PF12698">
    <property type="entry name" value="ABC2_membrane_3"/>
    <property type="match status" value="1"/>
</dbReference>
<feature type="transmembrane region" description="Helical" evidence="8">
    <location>
        <begin position="276"/>
        <end position="298"/>
    </location>
</feature>
<name>A0A1M6A9M3_9BURK</name>
<dbReference type="OrthoDB" id="9808686at2"/>
<feature type="transmembrane region" description="Helical" evidence="8">
    <location>
        <begin position="194"/>
        <end position="216"/>
    </location>
</feature>
<dbReference type="GO" id="GO:0140359">
    <property type="term" value="F:ABC-type transporter activity"/>
    <property type="evidence" value="ECO:0007669"/>
    <property type="project" value="InterPro"/>
</dbReference>
<evidence type="ECO:0000256" key="8">
    <source>
        <dbReference type="SAM" id="Phobius"/>
    </source>
</evidence>
<dbReference type="PROSITE" id="PS51012">
    <property type="entry name" value="ABC_TM2"/>
    <property type="match status" value="1"/>
</dbReference>
<dbReference type="PANTHER" id="PTHR30294:SF29">
    <property type="entry name" value="MULTIDRUG ABC TRANSPORTER PERMEASE YBHS-RELATED"/>
    <property type="match status" value="1"/>
</dbReference>
<reference evidence="10 11" key="1">
    <citation type="submission" date="2016-11" db="EMBL/GenBank/DDBJ databases">
        <authorList>
            <person name="Jaros S."/>
            <person name="Januszkiewicz K."/>
            <person name="Wedrychowicz H."/>
        </authorList>
    </citation>
    <scope>NUCLEOTIDE SEQUENCE [LARGE SCALE GENOMIC DNA]</scope>
    <source>
        <strain evidence="10 11">CGMCC 1.10190</strain>
    </source>
</reference>
<keyword evidence="11" id="KW-1185">Reference proteome</keyword>
<dbReference type="STRING" id="658167.SAMN04488135_12152"/>
<dbReference type="RefSeq" id="WP_073109517.1">
    <property type="nucleotide sequence ID" value="NZ_FQXE01000021.1"/>
</dbReference>
<comment type="similarity">
    <text evidence="2">Belongs to the ABC-2 integral membrane protein family.</text>
</comment>
<dbReference type="AlphaFoldDB" id="A0A1M6A9M3"/>
<feature type="transmembrane region" description="Helical" evidence="8">
    <location>
        <begin position="244"/>
        <end position="264"/>
    </location>
</feature>
<organism evidence="10 11">
    <name type="scientific">Pollutimonas bauzanensis</name>
    <dbReference type="NCBI Taxonomy" id="658167"/>
    <lineage>
        <taxon>Bacteria</taxon>
        <taxon>Pseudomonadati</taxon>
        <taxon>Pseudomonadota</taxon>
        <taxon>Betaproteobacteria</taxon>
        <taxon>Burkholderiales</taxon>
        <taxon>Alcaligenaceae</taxon>
        <taxon>Pollutimonas</taxon>
    </lineage>
</organism>
<protein>
    <submittedName>
        <fullName evidence="10">ABC-2 type transport system permease protein</fullName>
    </submittedName>
</protein>
<dbReference type="InterPro" id="IPR013525">
    <property type="entry name" value="ABC2_TM"/>
</dbReference>
<proteinExistence type="inferred from homology"/>
<keyword evidence="4" id="KW-1003">Cell membrane</keyword>
<evidence type="ECO:0000256" key="5">
    <source>
        <dbReference type="ARBA" id="ARBA00022692"/>
    </source>
</evidence>
<keyword evidence="6 8" id="KW-1133">Transmembrane helix</keyword>
<dbReference type="Proteomes" id="UP000184226">
    <property type="component" value="Unassembled WGS sequence"/>
</dbReference>
<feature type="transmembrane region" description="Helical" evidence="8">
    <location>
        <begin position="41"/>
        <end position="59"/>
    </location>
</feature>
<dbReference type="Gene3D" id="3.40.1710.10">
    <property type="entry name" value="abc type-2 transporter like domain"/>
    <property type="match status" value="1"/>
</dbReference>
<evidence type="ECO:0000256" key="6">
    <source>
        <dbReference type="ARBA" id="ARBA00022989"/>
    </source>
</evidence>
<evidence type="ECO:0000256" key="1">
    <source>
        <dbReference type="ARBA" id="ARBA00004651"/>
    </source>
</evidence>
<feature type="domain" description="ABC transmembrane type-2" evidence="9">
    <location>
        <begin position="147"/>
        <end position="387"/>
    </location>
</feature>
<sequence>MTANDRPPSRAPSRRGAFSWRRLRALSWKETLQIVRDPSSIAIAFVLPVVLLLIFGFGINLDTSRLGIGVVMEDGGAPARRFAMAIEGSPYVRPVIGASRQEMQTRMDAGEIRGIIVVPADFSRKVLRGHGGAVIQVIADGAEPNTANFVASYAQGILQRWLAADPRGLAGPASAGITLEPRYWFNPTTVSRNYLIPGSISVIMTIIGALLTSLVVAREWERGTMEALLAAPITRTELLLSKILPYYVLGMVALVICVLIATLLMDVPMRGSMLVLFVPASLFLGSALGLGLLLSTVTRDQFDAAQSALNAAFLPAALLSGFIFEIGSMPAVVQAVTYLVPARYFVSILQTLFQAGHIWPVIWLNTLFLLLSAIFWLGFTALKTRRRLDG</sequence>
<dbReference type="GO" id="GO:0005886">
    <property type="term" value="C:plasma membrane"/>
    <property type="evidence" value="ECO:0007669"/>
    <property type="project" value="UniProtKB-SubCell"/>
</dbReference>
<evidence type="ECO:0000256" key="3">
    <source>
        <dbReference type="ARBA" id="ARBA00022448"/>
    </source>
</evidence>